<evidence type="ECO:0000313" key="2">
    <source>
        <dbReference type="EMBL" id="ETN37861.1"/>
    </source>
</evidence>
<dbReference type="STRING" id="1220924.W2RMZ3"/>
<gene>
    <name evidence="2" type="ORF">HMPREF1541_07484</name>
</gene>
<keyword evidence="3" id="KW-1185">Reference proteome</keyword>
<dbReference type="Gene3D" id="3.40.50.300">
    <property type="entry name" value="P-loop containing nucleotide triphosphate hydrolases"/>
    <property type="match status" value="1"/>
</dbReference>
<dbReference type="InterPro" id="IPR027417">
    <property type="entry name" value="P-loop_NTPase"/>
</dbReference>
<dbReference type="OrthoDB" id="408152at2759"/>
<name>W2RMZ3_CYPE1</name>
<dbReference type="PANTHER" id="PTHR36978">
    <property type="entry name" value="P-LOOP CONTAINING NUCLEOTIDE TRIPHOSPHATE HYDROLASE"/>
    <property type="match status" value="1"/>
</dbReference>
<organism evidence="2 3">
    <name type="scientific">Cyphellophora europaea (strain CBS 101466)</name>
    <name type="common">Phialophora europaea</name>
    <dbReference type="NCBI Taxonomy" id="1220924"/>
    <lineage>
        <taxon>Eukaryota</taxon>
        <taxon>Fungi</taxon>
        <taxon>Dikarya</taxon>
        <taxon>Ascomycota</taxon>
        <taxon>Pezizomycotina</taxon>
        <taxon>Eurotiomycetes</taxon>
        <taxon>Chaetothyriomycetidae</taxon>
        <taxon>Chaetothyriales</taxon>
        <taxon>Cyphellophoraceae</taxon>
        <taxon>Cyphellophora</taxon>
    </lineage>
</organism>
<dbReference type="SUPFAM" id="SSF52540">
    <property type="entry name" value="P-loop containing nucleoside triphosphate hydrolases"/>
    <property type="match status" value="1"/>
</dbReference>
<dbReference type="InParanoid" id="W2RMZ3"/>
<dbReference type="Pfam" id="PF17784">
    <property type="entry name" value="Sulfotransfer_4"/>
    <property type="match status" value="1"/>
</dbReference>
<dbReference type="RefSeq" id="XP_008720030.1">
    <property type="nucleotide sequence ID" value="XM_008721808.1"/>
</dbReference>
<sequence length="266" mass="30710">MAQQPRERGRPMQVIFVGLSRSGTMSLWAALRELGYTPYHCLECGLDNANGAYPKWWEAVQAKYEGKGTPYKGKDFEKMLWRYDAITDIPCVLFVDELLEAYPDAKVVLQSRDPDAWASSVRDNFLYFLSGWRWYYLRLFDKSTADPWYRIVERSIKEWSGGDVTNLEAYKRGLAAHKDHVRARVPKDKLLEYNVAQGWKPLCDFLGRNEPDMPFPKINEGAMVRQITDHFLRRIALFVVLPKALLSFGLPMAVAAGAWWYSSQQP</sequence>
<evidence type="ECO:0008006" key="4">
    <source>
        <dbReference type="Google" id="ProtNLM"/>
    </source>
</evidence>
<dbReference type="VEuPathDB" id="FungiDB:HMPREF1541_07484"/>
<dbReference type="EMBL" id="KB822723">
    <property type="protein sequence ID" value="ETN37861.1"/>
    <property type="molecule type" value="Genomic_DNA"/>
</dbReference>
<protein>
    <recommendedName>
        <fullName evidence="4">NAD dependent epimerase/dehydratase</fullName>
    </recommendedName>
</protein>
<dbReference type="GeneID" id="19974823"/>
<keyword evidence="1" id="KW-0812">Transmembrane</keyword>
<evidence type="ECO:0000313" key="3">
    <source>
        <dbReference type="Proteomes" id="UP000030752"/>
    </source>
</evidence>
<dbReference type="AlphaFoldDB" id="W2RMZ3"/>
<keyword evidence="1" id="KW-1133">Transmembrane helix</keyword>
<keyword evidence="1" id="KW-0472">Membrane</keyword>
<evidence type="ECO:0000256" key="1">
    <source>
        <dbReference type="SAM" id="Phobius"/>
    </source>
</evidence>
<dbReference type="HOGENOM" id="CLU_061199_0_1_1"/>
<dbReference type="eggNOG" id="ENOG502S41B">
    <property type="taxonomic scope" value="Eukaryota"/>
</dbReference>
<dbReference type="InterPro" id="IPR040632">
    <property type="entry name" value="Sulfotransfer_4"/>
</dbReference>
<dbReference type="PANTHER" id="PTHR36978:SF4">
    <property type="entry name" value="P-LOOP CONTAINING NUCLEOSIDE TRIPHOSPHATE HYDROLASE PROTEIN"/>
    <property type="match status" value="1"/>
</dbReference>
<dbReference type="Proteomes" id="UP000030752">
    <property type="component" value="Unassembled WGS sequence"/>
</dbReference>
<feature type="transmembrane region" description="Helical" evidence="1">
    <location>
        <begin position="235"/>
        <end position="261"/>
    </location>
</feature>
<proteinExistence type="predicted"/>
<accession>W2RMZ3</accession>
<reference evidence="2 3" key="1">
    <citation type="submission" date="2013-03" db="EMBL/GenBank/DDBJ databases">
        <title>The Genome Sequence of Phialophora europaea CBS 101466.</title>
        <authorList>
            <consortium name="The Broad Institute Genomics Platform"/>
            <person name="Cuomo C."/>
            <person name="de Hoog S."/>
            <person name="Gorbushina A."/>
            <person name="Walker B."/>
            <person name="Young S.K."/>
            <person name="Zeng Q."/>
            <person name="Gargeya S."/>
            <person name="Fitzgerald M."/>
            <person name="Haas B."/>
            <person name="Abouelleil A."/>
            <person name="Allen A.W."/>
            <person name="Alvarado L."/>
            <person name="Arachchi H.M."/>
            <person name="Berlin A.M."/>
            <person name="Chapman S.B."/>
            <person name="Gainer-Dewar J."/>
            <person name="Goldberg J."/>
            <person name="Griggs A."/>
            <person name="Gujja S."/>
            <person name="Hansen M."/>
            <person name="Howarth C."/>
            <person name="Imamovic A."/>
            <person name="Ireland A."/>
            <person name="Larimer J."/>
            <person name="McCowan C."/>
            <person name="Murphy C."/>
            <person name="Pearson M."/>
            <person name="Poon T.W."/>
            <person name="Priest M."/>
            <person name="Roberts A."/>
            <person name="Saif S."/>
            <person name="Shea T."/>
            <person name="Sisk P."/>
            <person name="Sykes S."/>
            <person name="Wortman J."/>
            <person name="Nusbaum C."/>
            <person name="Birren B."/>
        </authorList>
    </citation>
    <scope>NUCLEOTIDE SEQUENCE [LARGE SCALE GENOMIC DNA]</scope>
    <source>
        <strain evidence="2 3">CBS 101466</strain>
    </source>
</reference>